<evidence type="ECO:0000259" key="6">
    <source>
        <dbReference type="SMART" id="SM00849"/>
    </source>
</evidence>
<evidence type="ECO:0000256" key="4">
    <source>
        <dbReference type="ARBA" id="ARBA00022801"/>
    </source>
</evidence>
<dbReference type="Proteomes" id="UP000184226">
    <property type="component" value="Unassembled WGS sequence"/>
</dbReference>
<dbReference type="CDD" id="cd07729">
    <property type="entry name" value="AHL_lactonase_MBL-fold"/>
    <property type="match status" value="1"/>
</dbReference>
<dbReference type="InterPro" id="IPR036866">
    <property type="entry name" value="RibonucZ/Hydroxyglut_hydro"/>
</dbReference>
<organism evidence="7 8">
    <name type="scientific">Pollutimonas bauzanensis</name>
    <dbReference type="NCBI Taxonomy" id="658167"/>
    <lineage>
        <taxon>Bacteria</taxon>
        <taxon>Pseudomonadati</taxon>
        <taxon>Pseudomonadota</taxon>
        <taxon>Betaproteobacteria</taxon>
        <taxon>Burkholderiales</taxon>
        <taxon>Alcaligenaceae</taxon>
        <taxon>Pollutimonas</taxon>
    </lineage>
</organism>
<dbReference type="RefSeq" id="WP_073101949.1">
    <property type="nucleotide sequence ID" value="NZ_FQXE01000002.1"/>
</dbReference>
<dbReference type="AlphaFoldDB" id="A0A1M5QKZ9"/>
<keyword evidence="8" id="KW-1185">Reference proteome</keyword>
<keyword evidence="5" id="KW-0862">Zinc</keyword>
<reference evidence="7 8" key="1">
    <citation type="submission" date="2016-11" db="EMBL/GenBank/DDBJ databases">
        <authorList>
            <person name="Jaros S."/>
            <person name="Januszkiewicz K."/>
            <person name="Wedrychowicz H."/>
        </authorList>
    </citation>
    <scope>NUCLEOTIDE SEQUENCE [LARGE SCALE GENOMIC DNA]</scope>
    <source>
        <strain evidence="7 8">CGMCC 1.10190</strain>
    </source>
</reference>
<dbReference type="InterPro" id="IPR051013">
    <property type="entry name" value="MBL_superfamily_lactonases"/>
</dbReference>
<dbReference type="STRING" id="658167.SAMN04488135_102311"/>
<dbReference type="InterPro" id="IPR001279">
    <property type="entry name" value="Metallo-B-lactamas"/>
</dbReference>
<evidence type="ECO:0000313" key="8">
    <source>
        <dbReference type="Proteomes" id="UP000184226"/>
    </source>
</evidence>
<proteinExistence type="inferred from homology"/>
<dbReference type="SUPFAM" id="SSF56281">
    <property type="entry name" value="Metallo-hydrolase/oxidoreductase"/>
    <property type="match status" value="1"/>
</dbReference>
<dbReference type="OrthoDB" id="9803916at2"/>
<keyword evidence="3" id="KW-0479">Metal-binding</keyword>
<accession>A0A1M5QKZ9</accession>
<gene>
    <name evidence="7" type="ORF">SAMN04488135_102311</name>
</gene>
<evidence type="ECO:0000256" key="1">
    <source>
        <dbReference type="ARBA" id="ARBA00001947"/>
    </source>
</evidence>
<evidence type="ECO:0000256" key="5">
    <source>
        <dbReference type="ARBA" id="ARBA00022833"/>
    </source>
</evidence>
<name>A0A1M5QKZ9_9BURK</name>
<keyword evidence="4" id="KW-0378">Hydrolase</keyword>
<protein>
    <submittedName>
        <fullName evidence="7">Glyoxylase, beta-lactamase superfamily II</fullName>
    </submittedName>
</protein>
<dbReference type="Gene3D" id="3.60.15.10">
    <property type="entry name" value="Ribonuclease Z/Hydroxyacylglutathione hydrolase-like"/>
    <property type="match status" value="1"/>
</dbReference>
<dbReference type="SMART" id="SM00849">
    <property type="entry name" value="Lactamase_B"/>
    <property type="match status" value="1"/>
</dbReference>
<dbReference type="GO" id="GO:0016787">
    <property type="term" value="F:hydrolase activity"/>
    <property type="evidence" value="ECO:0007669"/>
    <property type="project" value="UniProtKB-KW"/>
</dbReference>
<sequence length="252" mass="27599">MKIHALSGGTLRMKKSVYFPGVAPDAMIELPVSCFLIQHPQGNVLFDTGCHPELASAPFKRIGGMAKTMEVTSPPGVNVIEGLRSLGIRPEDIDLVVNSHFHTDHCGCNIFFTSATIVCHRCELAAARSQNAERQGYFPVDWDSDAQFQEIDSEYDVFGDGRIVLVPLPGHTPGSLGALVTLDQSGAILMASDAASLRSNLDNRTVPRNTWDGDGFLKSLDEIQRIQRSGATIFFGHDAQQWAVLERQRTFT</sequence>
<feature type="domain" description="Metallo-beta-lactamase" evidence="6">
    <location>
        <begin position="31"/>
        <end position="237"/>
    </location>
</feature>
<dbReference type="Pfam" id="PF00753">
    <property type="entry name" value="Lactamase_B"/>
    <property type="match status" value="1"/>
</dbReference>
<evidence type="ECO:0000256" key="3">
    <source>
        <dbReference type="ARBA" id="ARBA00022723"/>
    </source>
</evidence>
<dbReference type="PANTHER" id="PTHR42978">
    <property type="entry name" value="QUORUM-QUENCHING LACTONASE YTNP-RELATED-RELATED"/>
    <property type="match status" value="1"/>
</dbReference>
<comment type="similarity">
    <text evidence="2">Belongs to the metallo-beta-lactamase superfamily.</text>
</comment>
<dbReference type="GO" id="GO:0046872">
    <property type="term" value="F:metal ion binding"/>
    <property type="evidence" value="ECO:0007669"/>
    <property type="project" value="UniProtKB-KW"/>
</dbReference>
<evidence type="ECO:0000313" key="7">
    <source>
        <dbReference type="EMBL" id="SHH14737.1"/>
    </source>
</evidence>
<dbReference type="EMBL" id="FQXE01000002">
    <property type="protein sequence ID" value="SHH14737.1"/>
    <property type="molecule type" value="Genomic_DNA"/>
</dbReference>
<comment type="cofactor">
    <cofactor evidence="1">
        <name>Zn(2+)</name>
        <dbReference type="ChEBI" id="CHEBI:29105"/>
    </cofactor>
</comment>
<dbReference type="PANTHER" id="PTHR42978:SF2">
    <property type="entry name" value="102 KBASES UNSTABLE REGION: FROM 1 TO 119443"/>
    <property type="match status" value="1"/>
</dbReference>
<evidence type="ECO:0000256" key="2">
    <source>
        <dbReference type="ARBA" id="ARBA00007749"/>
    </source>
</evidence>